<dbReference type="STRING" id="421531.IX38_01705"/>
<feature type="transmembrane region" description="Helical" evidence="1">
    <location>
        <begin position="12"/>
        <end position="42"/>
    </location>
</feature>
<evidence type="ECO:0000256" key="1">
    <source>
        <dbReference type="SAM" id="Phobius"/>
    </source>
</evidence>
<dbReference type="RefSeq" id="WP_034701106.1">
    <property type="nucleotide sequence ID" value="NZ_JPRO01000001.1"/>
</dbReference>
<name>A0A085ZXT9_9FLAO</name>
<dbReference type="Proteomes" id="UP000028703">
    <property type="component" value="Unassembled WGS sequence"/>
</dbReference>
<evidence type="ECO:0000313" key="2">
    <source>
        <dbReference type="EMBL" id="KFF09253.1"/>
    </source>
</evidence>
<dbReference type="EMBL" id="JPRO01000001">
    <property type="protein sequence ID" value="KFF09253.1"/>
    <property type="molecule type" value="Genomic_DNA"/>
</dbReference>
<keyword evidence="1" id="KW-0812">Transmembrane</keyword>
<sequence length="77" mass="8192">MKTLTLLEAGGLGGLVAMIILVIVVIASVVSLVITVFVKLIYESKDGRKFSGKQFWQTMLISLLICGLISGFVCGGM</sequence>
<organism evidence="2 3">
    <name type="scientific">Chryseobacterium luteum</name>
    <dbReference type="NCBI Taxonomy" id="421531"/>
    <lineage>
        <taxon>Bacteria</taxon>
        <taxon>Pseudomonadati</taxon>
        <taxon>Bacteroidota</taxon>
        <taxon>Flavobacteriia</taxon>
        <taxon>Flavobacteriales</taxon>
        <taxon>Weeksellaceae</taxon>
        <taxon>Chryseobacterium group</taxon>
        <taxon>Chryseobacterium</taxon>
    </lineage>
</organism>
<gene>
    <name evidence="2" type="ORF">IX38_01705</name>
</gene>
<feature type="transmembrane region" description="Helical" evidence="1">
    <location>
        <begin position="54"/>
        <end position="73"/>
    </location>
</feature>
<comment type="caution">
    <text evidence="2">The sequence shown here is derived from an EMBL/GenBank/DDBJ whole genome shotgun (WGS) entry which is preliminary data.</text>
</comment>
<proteinExistence type="predicted"/>
<dbReference type="eggNOG" id="ENOG50335Q4">
    <property type="taxonomic scope" value="Bacteria"/>
</dbReference>
<evidence type="ECO:0000313" key="3">
    <source>
        <dbReference type="Proteomes" id="UP000028703"/>
    </source>
</evidence>
<protein>
    <submittedName>
        <fullName evidence="2">Uncharacterized protein</fullName>
    </submittedName>
</protein>
<keyword evidence="1" id="KW-1133">Transmembrane helix</keyword>
<dbReference type="AlphaFoldDB" id="A0A085ZXT9"/>
<reference evidence="2 3" key="1">
    <citation type="submission" date="2014-07" db="EMBL/GenBank/DDBJ databases">
        <title>Genome of Chryseobacterium luteum DSM 18605.</title>
        <authorList>
            <person name="Stropko S.J."/>
            <person name="Pipes S.E."/>
            <person name="Newman J.D."/>
        </authorList>
    </citation>
    <scope>NUCLEOTIDE SEQUENCE [LARGE SCALE GENOMIC DNA]</scope>
    <source>
        <strain evidence="2 3">DSM 18605</strain>
    </source>
</reference>
<keyword evidence="3" id="KW-1185">Reference proteome</keyword>
<keyword evidence="1" id="KW-0472">Membrane</keyword>
<accession>A0A085ZXT9</accession>